<dbReference type="InterPro" id="IPR018289">
    <property type="entry name" value="MULE_transposase_dom"/>
</dbReference>
<gene>
    <name evidence="3" type="ORF">Ahy_B08g091242</name>
</gene>
<reference evidence="3 4" key="1">
    <citation type="submission" date="2019-01" db="EMBL/GenBank/DDBJ databases">
        <title>Sequencing of cultivated peanut Arachis hypogaea provides insights into genome evolution and oil improvement.</title>
        <authorList>
            <person name="Chen X."/>
        </authorList>
    </citation>
    <scope>NUCLEOTIDE SEQUENCE [LARGE SCALE GENOMIC DNA]</scope>
    <source>
        <strain evidence="4">cv. Fuhuasheng</strain>
        <tissue evidence="3">Leaves</tissue>
    </source>
</reference>
<protein>
    <submittedName>
        <fullName evidence="3">Uncharacterized protein</fullName>
    </submittedName>
</protein>
<feature type="domain" description="MULE transposase" evidence="2">
    <location>
        <begin position="389"/>
        <end position="483"/>
    </location>
</feature>
<dbReference type="Proteomes" id="UP000289738">
    <property type="component" value="Chromosome B08"/>
</dbReference>
<evidence type="ECO:0000313" key="4">
    <source>
        <dbReference type="Proteomes" id="UP000289738"/>
    </source>
</evidence>
<dbReference type="STRING" id="3818.A0A444Y1P4"/>
<dbReference type="PANTHER" id="PTHR47718:SF15">
    <property type="entry name" value="PROTEIN FAR1-RELATED SEQUENCE 5-LIKE"/>
    <property type="match status" value="1"/>
</dbReference>
<organism evidence="3 4">
    <name type="scientific">Arachis hypogaea</name>
    <name type="common">Peanut</name>
    <dbReference type="NCBI Taxonomy" id="3818"/>
    <lineage>
        <taxon>Eukaryota</taxon>
        <taxon>Viridiplantae</taxon>
        <taxon>Streptophyta</taxon>
        <taxon>Embryophyta</taxon>
        <taxon>Tracheophyta</taxon>
        <taxon>Spermatophyta</taxon>
        <taxon>Magnoliopsida</taxon>
        <taxon>eudicotyledons</taxon>
        <taxon>Gunneridae</taxon>
        <taxon>Pentapetalae</taxon>
        <taxon>rosids</taxon>
        <taxon>fabids</taxon>
        <taxon>Fabales</taxon>
        <taxon>Fabaceae</taxon>
        <taxon>Papilionoideae</taxon>
        <taxon>50 kb inversion clade</taxon>
        <taxon>dalbergioids sensu lato</taxon>
        <taxon>Dalbergieae</taxon>
        <taxon>Pterocarpus clade</taxon>
        <taxon>Arachis</taxon>
    </lineage>
</organism>
<name>A0A444Y1P4_ARAHY</name>
<keyword evidence="4" id="KW-1185">Reference proteome</keyword>
<evidence type="ECO:0000313" key="3">
    <source>
        <dbReference type="EMBL" id="RYQ95858.1"/>
    </source>
</evidence>
<dbReference type="InterPro" id="IPR004330">
    <property type="entry name" value="FAR1_DNA_bnd_dom"/>
</dbReference>
<comment type="caution">
    <text evidence="3">The sequence shown here is derived from an EMBL/GenBank/DDBJ whole genome shotgun (WGS) entry which is preliminary data.</text>
</comment>
<evidence type="ECO:0000259" key="2">
    <source>
        <dbReference type="Pfam" id="PF10551"/>
    </source>
</evidence>
<accession>A0A444Y1P4</accession>
<sequence>MKLKYQKEHSNLVRTFLRWGKYIQDLGGPGESCVGVSVKLSFVWLTCAEMAVHGGGERGTERRGSTDRDLANSRFTVREGNGPHKATRFTATSFHLILTESMRRRCNADDGMSDEIVSVEEAEAMDSSAADADIDAEAAVRIVDGIGSFGAIEFSSLTPMDVFTTEFTSLQAAYDYYNKYGRIKGFSVRRSKVGRRTKQAAEGEIIWQIFVCSREGERDGKHMQREDRKMDPRPITRCGCEDRIKVHVDDASGRWFVEQFYDNHNHPMLDARFRGLSRSHRAVKESDLHQINSMRKSGLRKPTIFHAFANQSGGFETVGFEIKDIYNAIEKQRRAGATDAEVALKFLGTLRATDNGMFWKYSLDVDKRLENLFWYDGTSRYDYIVFGAVLGFNATYGRNKYKFHLVIFSGVDHHMRTVVFGCAILSNESEGSYVWLLRSFLEAMKEKQPKSVITDGDLAMKSAVSTVFPGAHHRLCSWHLLRNATGRVGRPCFLRKFRLCLMGDLEVDEFEIIWMDSMADHGLEDHPWIVDMYAKKHSWSNAHIRGNFFAGLKTRSRCEALNMQLQKFIHNGYNLMEFVEHFQHYLEFMRRRELVVDYKSAYGEPVVKTKLEAIELFAATVYTREVFELFREVLMLASNVRVVSTKRTSTCVLFEIAMYCKQRSWAMSWAEEDDEFSCSCQRMESFGLPYVHMVGVLVYLNMTAIPRSLILERWMKRAKQPRAPNEGVRVGEIPDAAYMSMHAAMLDDCRELVSFSCQFFEDYVNVKTRSANPCGRNIAKGWVLLRRPVGCLFETRCGQGTKDAVEELSPLKVSSAMFRGVDCVERADTILASVNNQASAAYDSMEAGEGVMTTTNLSELAEHVLIGGYASCWIGLNMAG</sequence>
<dbReference type="PANTHER" id="PTHR47718">
    <property type="entry name" value="OS01G0519700 PROTEIN"/>
    <property type="match status" value="1"/>
</dbReference>
<dbReference type="Pfam" id="PF10551">
    <property type="entry name" value="MULE"/>
    <property type="match status" value="1"/>
</dbReference>
<dbReference type="Pfam" id="PF03101">
    <property type="entry name" value="FAR1"/>
    <property type="match status" value="1"/>
</dbReference>
<feature type="domain" description="FAR1" evidence="1">
    <location>
        <begin position="175"/>
        <end position="269"/>
    </location>
</feature>
<dbReference type="AlphaFoldDB" id="A0A444Y1P4"/>
<dbReference type="EMBL" id="SDMP01000018">
    <property type="protein sequence ID" value="RYQ95858.1"/>
    <property type="molecule type" value="Genomic_DNA"/>
</dbReference>
<proteinExistence type="predicted"/>
<evidence type="ECO:0000259" key="1">
    <source>
        <dbReference type="Pfam" id="PF03101"/>
    </source>
</evidence>